<evidence type="ECO:0000313" key="9">
    <source>
        <dbReference type="EMBL" id="GJS71302.1"/>
    </source>
</evidence>
<feature type="region of interest" description="Disordered" evidence="6">
    <location>
        <begin position="691"/>
        <end position="722"/>
    </location>
</feature>
<reference evidence="9" key="2">
    <citation type="submission" date="2022-01" db="EMBL/GenBank/DDBJ databases">
        <authorList>
            <person name="Yamashiro T."/>
            <person name="Shiraishi A."/>
            <person name="Satake H."/>
            <person name="Nakayama K."/>
        </authorList>
    </citation>
    <scope>NUCLEOTIDE SEQUENCE</scope>
</reference>
<dbReference type="InterPro" id="IPR001878">
    <property type="entry name" value="Znf_CCHC"/>
</dbReference>
<dbReference type="SUPFAM" id="SSF57756">
    <property type="entry name" value="Retrovirus zinc finger-like domains"/>
    <property type="match status" value="1"/>
</dbReference>
<dbReference type="InterPro" id="IPR012337">
    <property type="entry name" value="RNaseH-like_sf"/>
</dbReference>
<sequence length="1934" mass="220346">MSEAEPIPPTSSVTALRIPMIKKGEYDLWSMKMRQYIAITDHILWDIITNGDQATTDPVSSSVSAPKTSLAANARRNNEKALNILLSAIPDRHLLSFHDAEDAKTLWSAIKARFGGNEASKKMQKNLLKQQFETFTIGSREELDSAYERFQNILSMLELYDAKVSHEDANLKFLRSLPSVWHVVATMIRGQPGLDELEFDDLYNNLKVYEHELKGVSNSSSQNIAFLSTEIKGSTLKQSTADPENIPKGYTQAASSKVQTAPNCASHSDEIICSFFAQQASMPTTHDDEDLLQIDEDAMEEIDIRWQVAMITARIRKFMRKTGRPIDLKPKNGITFDKSKIECFNCQKLGHFARECRFAKYQENRANGRKEKKIVAIEDSNSKALVATDNNEEIDWTKEFDAEPVTFAMMALTELEEDDWSMEIDAEPVHFGQDGLGDFDWSNKADDTPVSLALMATNSEVPYCSKCSKSYKQLLANYQTERDNFQKARSEILGYQMSLESLEVILKTHEKNEYAWGDKYEQMEYDLKMRDLKLEEKQKELDQVLKERDDFKVKLEKWTNASVLQNEVLNKQRYLSDKSCIGFGVESSSSKESDNSSGDETLTDPLYPNFQKAKGFHAVPPPTGTVIPPRANVSFTGIDELAIRNKVVNQENTKSSQPEIDRNKVIIEDWVDSDDEETDLNFSEIQKKTVLNSENSETSFENRSPNSQNSVGQGSRKKGLGHKGGKTCFVCYSPDHLIKDCNLYERTFTQTQTHKPKGTQGSRDTRPVWNNINRVNHSNFFGNSRYPHQKRSLIPSAVLTREGLRSTARPKMTQIVPSKGTANVFYQGNARPRVPQAVLSQSNGRPYYPRRDNVRPRTSSFLSSTRSSTTRTPHRPQRPKKIMKSIWVKKESTVGSQAVLPQNVSVKGSAMINPTQTWRPKGAYLDSVNRDNGSYTLKQFEYGNPEEDLKDYAIIDSGCSGSMTGDKDKLSDFKEFKGGYVAFGNDPKGGRITGKGTIKTSCIDFEKVSYVEELKFNLLSVSQICDKKHNVLFTDKECLILSPKFKFVDEDLVILRAPRKNDVYSLDLKNIIPSGGVTCLVAKATKDEAVLWHRRLGHVNFKNINKLVKGNLVRGLPSKTFKLDHSCLACRKGKQHRASCKKIEERTVREPLELLHMDLFGPVSVESVNRKKYCLVVTDDCSKFSWVFFLAYKDETYDMLHDLIVGLENKLRHKVKTIRCDHGTEFKNHLMNEFCAKKGIKREYSIARTPQQNGVAERKNRTLIEAARTMLADSLLPIQFWAEAVNTACYVLNRVLVTKPQMKTPYEILMGRSPNISFMRPFGCPLTILNTLDQLGKFDGKSEEGYLLGYSTSSKGFRVYNRVTRKVQDCLHVDFLENQENQKGKGPDWMFDLELLTPSMNYIPVRKENYADSGGKVSTYDDVEDLDDQQFIVHGPSINAVQNKHSEERTADKEVPLSSEEQALHDELVSLMHQESIAKVHNDAQRNAFEEEKRRIALEKGKESANSTLTLSTANTPSQSTGNTPTDSDDDVPKDGVFSTNSFDDENTDNEEDGAPDYNNMDHTIDVSSTPTLRIHKNHPQSQIIGKSTAGVLTRRKLKEIARIGSKIQTSLWAFASFMGFIVYQMDVKSAFLYGNITEEVYVKQPPGFEDPAHPNKVYKVVKALYGLHQIRHHFIRDCYEQRLINVVKYLQGDAQGYNPTQSAAQAIFYKKERYETEHVINEEEKKLSDVKRCPTRSNTRIEEPEEHSKEDELLLKSPLKYSYNHEALSIPILAISTLKPPNSNYLTQNKKVKGYWFEETQKKKKLNSSQDRALETAHDEEVARKWGSEWDAEEERKRLEDLKKPKPKTISKKPTSLVQERTQMKWQLHKKGSRNKNYTKAKGLEMYIMETKESLWSTYIRVRGMVTKCFICWQKEDNPLIKRAVEQDARSWE</sequence>
<dbReference type="SUPFAM" id="SSF53098">
    <property type="entry name" value="Ribonuclease H-like"/>
    <property type="match status" value="1"/>
</dbReference>
<feature type="compositionally biased region" description="Polar residues" evidence="6">
    <location>
        <begin position="691"/>
        <end position="713"/>
    </location>
</feature>
<dbReference type="PROSITE" id="PS50994">
    <property type="entry name" value="INTEGRASE"/>
    <property type="match status" value="1"/>
</dbReference>
<dbReference type="Proteomes" id="UP001151760">
    <property type="component" value="Unassembled WGS sequence"/>
</dbReference>
<dbReference type="EMBL" id="BQNB010009997">
    <property type="protein sequence ID" value="GJS71302.1"/>
    <property type="molecule type" value="Genomic_DNA"/>
</dbReference>
<dbReference type="Pfam" id="PF00665">
    <property type="entry name" value="rve"/>
    <property type="match status" value="1"/>
</dbReference>
<keyword evidence="1" id="KW-0645">Protease</keyword>
<dbReference type="PANTHER" id="PTHR42648:SF32">
    <property type="entry name" value="RIBONUCLEASE H-LIKE DOMAIN, GAG-PRE-INTEGRASE DOMAIN PROTEIN-RELATED"/>
    <property type="match status" value="1"/>
</dbReference>
<dbReference type="Gene3D" id="4.10.60.10">
    <property type="entry name" value="Zinc finger, CCHC-type"/>
    <property type="match status" value="1"/>
</dbReference>
<keyword evidence="5" id="KW-0175">Coiled coil</keyword>
<feature type="region of interest" description="Disordered" evidence="6">
    <location>
        <begin position="1499"/>
        <end position="1560"/>
    </location>
</feature>
<dbReference type="Pfam" id="PF25597">
    <property type="entry name" value="SH3_retrovirus"/>
    <property type="match status" value="1"/>
</dbReference>
<dbReference type="Pfam" id="PF07727">
    <property type="entry name" value="RVT_2"/>
    <property type="match status" value="1"/>
</dbReference>
<keyword evidence="4" id="KW-0863">Zinc-finger</keyword>
<dbReference type="InterPro" id="IPR057670">
    <property type="entry name" value="SH3_retrovirus"/>
</dbReference>
<dbReference type="Pfam" id="PF22936">
    <property type="entry name" value="Pol_BBD"/>
    <property type="match status" value="1"/>
</dbReference>
<evidence type="ECO:0000256" key="2">
    <source>
        <dbReference type="ARBA" id="ARBA00022723"/>
    </source>
</evidence>
<dbReference type="Pfam" id="PF00098">
    <property type="entry name" value="zf-CCHC"/>
    <property type="match status" value="1"/>
</dbReference>
<evidence type="ECO:0000313" key="10">
    <source>
        <dbReference type="Proteomes" id="UP001151760"/>
    </source>
</evidence>
<dbReference type="InterPro" id="IPR001584">
    <property type="entry name" value="Integrase_cat-core"/>
</dbReference>
<evidence type="ECO:0000256" key="4">
    <source>
        <dbReference type="PROSITE-ProRule" id="PRU00047"/>
    </source>
</evidence>
<protein>
    <submittedName>
        <fullName evidence="9">Ribonuclease H-like domain-containing protein</fullName>
    </submittedName>
</protein>
<feature type="region of interest" description="Disordered" evidence="6">
    <location>
        <begin position="586"/>
        <end position="606"/>
    </location>
</feature>
<evidence type="ECO:0000256" key="5">
    <source>
        <dbReference type="SAM" id="Coils"/>
    </source>
</evidence>
<keyword evidence="4" id="KW-0862">Zinc</keyword>
<dbReference type="SMART" id="SM00343">
    <property type="entry name" value="ZnF_C2HC"/>
    <property type="match status" value="2"/>
</dbReference>
<dbReference type="InterPro" id="IPR036875">
    <property type="entry name" value="Znf_CCHC_sf"/>
</dbReference>
<dbReference type="InterPro" id="IPR036397">
    <property type="entry name" value="RNaseH_sf"/>
</dbReference>
<feature type="compositionally biased region" description="Polar residues" evidence="6">
    <location>
        <begin position="1504"/>
        <end position="1526"/>
    </location>
</feature>
<evidence type="ECO:0000259" key="7">
    <source>
        <dbReference type="PROSITE" id="PS50158"/>
    </source>
</evidence>
<keyword evidence="2" id="KW-0479">Metal-binding</keyword>
<keyword evidence="3" id="KW-0378">Hydrolase</keyword>
<feature type="domain" description="CCHC-type" evidence="7">
    <location>
        <begin position="343"/>
        <end position="357"/>
    </location>
</feature>
<dbReference type="InterPro" id="IPR025724">
    <property type="entry name" value="GAG-pre-integrase_dom"/>
</dbReference>
<dbReference type="Pfam" id="PF14223">
    <property type="entry name" value="Retrotran_gag_2"/>
    <property type="match status" value="1"/>
</dbReference>
<dbReference type="PANTHER" id="PTHR42648">
    <property type="entry name" value="TRANSPOSASE, PUTATIVE-RELATED"/>
    <property type="match status" value="1"/>
</dbReference>
<dbReference type="InterPro" id="IPR054722">
    <property type="entry name" value="PolX-like_BBD"/>
</dbReference>
<feature type="domain" description="Integrase catalytic" evidence="8">
    <location>
        <begin position="1147"/>
        <end position="1313"/>
    </location>
</feature>
<feature type="region of interest" description="Disordered" evidence="6">
    <location>
        <begin position="835"/>
        <end position="879"/>
    </location>
</feature>
<feature type="compositionally biased region" description="Acidic residues" evidence="6">
    <location>
        <begin position="1543"/>
        <end position="1555"/>
    </location>
</feature>
<feature type="compositionally biased region" description="Low complexity" evidence="6">
    <location>
        <begin position="856"/>
        <end position="871"/>
    </location>
</feature>
<reference evidence="9" key="1">
    <citation type="journal article" date="2022" name="Int. J. Mol. Sci.">
        <title>Draft Genome of Tanacetum Coccineum: Genomic Comparison of Closely Related Tanacetum-Family Plants.</title>
        <authorList>
            <person name="Yamashiro T."/>
            <person name="Shiraishi A."/>
            <person name="Nakayama K."/>
            <person name="Satake H."/>
        </authorList>
    </citation>
    <scope>NUCLEOTIDE SEQUENCE</scope>
</reference>
<evidence type="ECO:0000256" key="1">
    <source>
        <dbReference type="ARBA" id="ARBA00022670"/>
    </source>
</evidence>
<comment type="caution">
    <text evidence="9">The sequence shown here is derived from an EMBL/GenBank/DDBJ whole genome shotgun (WGS) entry which is preliminary data.</text>
</comment>
<evidence type="ECO:0000256" key="6">
    <source>
        <dbReference type="SAM" id="MobiDB-lite"/>
    </source>
</evidence>
<feature type="coiled-coil region" evidence="5">
    <location>
        <begin position="527"/>
        <end position="561"/>
    </location>
</feature>
<accession>A0ABQ4Y2A4</accession>
<gene>
    <name evidence="9" type="ORF">Tco_0704143</name>
</gene>
<proteinExistence type="predicted"/>
<dbReference type="Pfam" id="PF13976">
    <property type="entry name" value="gag_pre-integrs"/>
    <property type="match status" value="1"/>
</dbReference>
<dbReference type="Gene3D" id="3.30.420.10">
    <property type="entry name" value="Ribonuclease H-like superfamily/Ribonuclease H"/>
    <property type="match status" value="1"/>
</dbReference>
<dbReference type="InterPro" id="IPR039537">
    <property type="entry name" value="Retrotran_Ty1/copia-like"/>
</dbReference>
<keyword evidence="10" id="KW-1185">Reference proteome</keyword>
<dbReference type="InterPro" id="IPR013103">
    <property type="entry name" value="RVT_2"/>
</dbReference>
<dbReference type="PROSITE" id="PS50158">
    <property type="entry name" value="ZF_CCHC"/>
    <property type="match status" value="1"/>
</dbReference>
<evidence type="ECO:0000259" key="8">
    <source>
        <dbReference type="PROSITE" id="PS50994"/>
    </source>
</evidence>
<organism evidence="9 10">
    <name type="scientific">Tanacetum coccineum</name>
    <dbReference type="NCBI Taxonomy" id="301880"/>
    <lineage>
        <taxon>Eukaryota</taxon>
        <taxon>Viridiplantae</taxon>
        <taxon>Streptophyta</taxon>
        <taxon>Embryophyta</taxon>
        <taxon>Tracheophyta</taxon>
        <taxon>Spermatophyta</taxon>
        <taxon>Magnoliopsida</taxon>
        <taxon>eudicotyledons</taxon>
        <taxon>Gunneridae</taxon>
        <taxon>Pentapetalae</taxon>
        <taxon>asterids</taxon>
        <taxon>campanulids</taxon>
        <taxon>Asterales</taxon>
        <taxon>Asteraceae</taxon>
        <taxon>Asteroideae</taxon>
        <taxon>Anthemideae</taxon>
        <taxon>Anthemidinae</taxon>
        <taxon>Tanacetum</taxon>
    </lineage>
</organism>
<name>A0ABQ4Y2A4_9ASTR</name>
<evidence type="ECO:0000256" key="3">
    <source>
        <dbReference type="ARBA" id="ARBA00022801"/>
    </source>
</evidence>